<dbReference type="AlphaFoldDB" id="A0A0L8VDQ1"/>
<dbReference type="EMBL" id="LGIA01000033">
    <property type="protein sequence ID" value="KOH46292.1"/>
    <property type="molecule type" value="Genomic_DNA"/>
</dbReference>
<proteinExistence type="predicted"/>
<evidence type="ECO:0000313" key="2">
    <source>
        <dbReference type="EMBL" id="KOH46292.1"/>
    </source>
</evidence>
<dbReference type="OrthoDB" id="1116917at2"/>
<evidence type="ECO:0000256" key="1">
    <source>
        <dbReference type="SAM" id="MobiDB-lite"/>
    </source>
</evidence>
<feature type="region of interest" description="Disordered" evidence="1">
    <location>
        <begin position="185"/>
        <end position="209"/>
    </location>
</feature>
<comment type="caution">
    <text evidence="2">The sequence shown here is derived from an EMBL/GenBank/DDBJ whole genome shotgun (WGS) entry which is preliminary data.</text>
</comment>
<evidence type="ECO:0000313" key="3">
    <source>
        <dbReference type="Proteomes" id="UP000036958"/>
    </source>
</evidence>
<accession>A0A0L8VDQ1</accession>
<dbReference type="Proteomes" id="UP000036958">
    <property type="component" value="Unassembled WGS sequence"/>
</dbReference>
<dbReference type="RefSeq" id="WP_082326299.1">
    <property type="nucleotide sequence ID" value="NZ_LGIA01000033.1"/>
</dbReference>
<keyword evidence="3" id="KW-1185">Reference proteome</keyword>
<dbReference type="InterPro" id="IPR032025">
    <property type="entry name" value="DUF5063"/>
</dbReference>
<dbReference type="InterPro" id="IPR038312">
    <property type="entry name" value="DUF5063_sf"/>
</dbReference>
<dbReference type="STRING" id="1409788.NC99_08860"/>
<dbReference type="PATRIC" id="fig|1409788.3.peg.905"/>
<protein>
    <recommendedName>
        <fullName evidence="4">DUF5063 domain-containing protein</fullName>
    </recommendedName>
</protein>
<gene>
    <name evidence="2" type="ORF">NC99_08860</name>
</gene>
<name>A0A0L8VDQ1_9BACT</name>
<sequence length="209" mass="24091">MTGESLNPTVYSKNVIEFVTVANEYCSFLETAGSQTTRVFLDKVQKILPLLYLKISVLPEVESYEEMGLEKFVSEVDYNFLQQKVMNLLGEHDDFQEVFDVEMQFSDAPLTASISECLADIYQDLKDFLMSYRTSDELVMQEALWLCMDNFKTFWGQRLVNVLRAVHSLIYGDFDLDDRLKHTPAADEDDDGTSNKPDWLNDLFKNQGD</sequence>
<dbReference type="Pfam" id="PF16702">
    <property type="entry name" value="DUF5063"/>
    <property type="match status" value="1"/>
</dbReference>
<reference evidence="3" key="1">
    <citation type="submission" date="2015-07" db="EMBL/GenBank/DDBJ databases">
        <title>Genome sequencing of Sunxiuqinia dokdonensis strain SK.</title>
        <authorList>
            <person name="Ahn S."/>
            <person name="Kim B.-C."/>
        </authorList>
    </citation>
    <scope>NUCLEOTIDE SEQUENCE [LARGE SCALE GENOMIC DNA]</scope>
    <source>
        <strain evidence="3">SK</strain>
    </source>
</reference>
<dbReference type="Gene3D" id="1.20.120.1550">
    <property type="entry name" value="Protein of unknown function DUF5063"/>
    <property type="match status" value="1"/>
</dbReference>
<evidence type="ECO:0008006" key="4">
    <source>
        <dbReference type="Google" id="ProtNLM"/>
    </source>
</evidence>
<organism evidence="2 3">
    <name type="scientific">Sunxiuqinia dokdonensis</name>
    <dbReference type="NCBI Taxonomy" id="1409788"/>
    <lineage>
        <taxon>Bacteria</taxon>
        <taxon>Pseudomonadati</taxon>
        <taxon>Bacteroidota</taxon>
        <taxon>Bacteroidia</taxon>
        <taxon>Marinilabiliales</taxon>
        <taxon>Prolixibacteraceae</taxon>
        <taxon>Sunxiuqinia</taxon>
    </lineage>
</organism>